<proteinExistence type="predicted"/>
<evidence type="ECO:0000313" key="2">
    <source>
        <dbReference type="Proteomes" id="UP001597391"/>
    </source>
</evidence>
<dbReference type="RefSeq" id="WP_377464860.1">
    <property type="nucleotide sequence ID" value="NZ_JBHUOP010000001.1"/>
</dbReference>
<dbReference type="Proteomes" id="UP001597391">
    <property type="component" value="Unassembled WGS sequence"/>
</dbReference>
<comment type="caution">
    <text evidence="1">The sequence shown here is derived from an EMBL/GenBank/DDBJ whole genome shotgun (WGS) entry which is preliminary data.</text>
</comment>
<name>A0ABW5XCG1_9MICO</name>
<dbReference type="EMBL" id="JBHUOP010000001">
    <property type="protein sequence ID" value="MFD2839393.1"/>
    <property type="molecule type" value="Genomic_DNA"/>
</dbReference>
<keyword evidence="2" id="KW-1185">Reference proteome</keyword>
<accession>A0ABW5XCG1</accession>
<protein>
    <submittedName>
        <fullName evidence="1">Uncharacterized protein</fullName>
    </submittedName>
</protein>
<sequence length="81" mass="8613">MPTKARLLIAAILAVTAGAATISVFFVDHIKAPEPVAITECDPTFKELDFAGEVVCYTDGTFEIIDTGFGAPRLEAVIITK</sequence>
<evidence type="ECO:0000313" key="1">
    <source>
        <dbReference type="EMBL" id="MFD2839393.1"/>
    </source>
</evidence>
<gene>
    <name evidence="1" type="ORF">ACFSYH_02245</name>
</gene>
<organism evidence="1 2">
    <name type="scientific">Populibacterium corticicola</name>
    <dbReference type="NCBI Taxonomy" id="1812826"/>
    <lineage>
        <taxon>Bacteria</taxon>
        <taxon>Bacillati</taxon>
        <taxon>Actinomycetota</taxon>
        <taxon>Actinomycetes</taxon>
        <taxon>Micrococcales</taxon>
        <taxon>Jonesiaceae</taxon>
        <taxon>Populibacterium</taxon>
    </lineage>
</organism>
<reference evidence="2" key="1">
    <citation type="journal article" date="2019" name="Int. J. Syst. Evol. Microbiol.">
        <title>The Global Catalogue of Microorganisms (GCM) 10K type strain sequencing project: providing services to taxonomists for standard genome sequencing and annotation.</title>
        <authorList>
            <consortium name="The Broad Institute Genomics Platform"/>
            <consortium name="The Broad Institute Genome Sequencing Center for Infectious Disease"/>
            <person name="Wu L."/>
            <person name="Ma J."/>
        </authorList>
    </citation>
    <scope>NUCLEOTIDE SEQUENCE [LARGE SCALE GENOMIC DNA]</scope>
    <source>
        <strain evidence="2">KCTC 33576</strain>
    </source>
</reference>